<organism evidence="1 2">
    <name type="scientific">Syncephalastrum racemosum</name>
    <name type="common">Filamentous fungus</name>
    <dbReference type="NCBI Taxonomy" id="13706"/>
    <lineage>
        <taxon>Eukaryota</taxon>
        <taxon>Fungi</taxon>
        <taxon>Fungi incertae sedis</taxon>
        <taxon>Mucoromycota</taxon>
        <taxon>Mucoromycotina</taxon>
        <taxon>Mucoromycetes</taxon>
        <taxon>Mucorales</taxon>
        <taxon>Syncephalastraceae</taxon>
        <taxon>Syncephalastrum</taxon>
    </lineage>
</organism>
<dbReference type="AlphaFoldDB" id="A0A1X2GZL9"/>
<comment type="caution">
    <text evidence="1">The sequence shown here is derived from an EMBL/GenBank/DDBJ whole genome shotgun (WGS) entry which is preliminary data.</text>
</comment>
<accession>A0A1X2GZL9</accession>
<gene>
    <name evidence="1" type="ORF">BCR43DRAFT_519192</name>
</gene>
<dbReference type="EMBL" id="MCGN01000013">
    <property type="protein sequence ID" value="ORY89915.1"/>
    <property type="molecule type" value="Genomic_DNA"/>
</dbReference>
<protein>
    <submittedName>
        <fullName evidence="1">Uncharacterized protein</fullName>
    </submittedName>
</protein>
<dbReference type="OrthoDB" id="2253170at2759"/>
<proteinExistence type="predicted"/>
<sequence>MADIELIANPQAAAASPWAEPVELVKERQQTGNIHFLDTPATIFARSTFALMKLSIFLINTDKYPADSVFVEQSLGQLRLAGQVTHVFTRYAGCTSENTPLGRPQEDIMPHAEPSRFTNFYRCLVRVNPLRAYQLRGLCLSAYILFARLTWDA</sequence>
<name>A0A1X2GZL9_SYNRA</name>
<dbReference type="Proteomes" id="UP000242180">
    <property type="component" value="Unassembled WGS sequence"/>
</dbReference>
<dbReference type="InParanoid" id="A0A1X2GZL9"/>
<evidence type="ECO:0000313" key="2">
    <source>
        <dbReference type="Proteomes" id="UP000242180"/>
    </source>
</evidence>
<keyword evidence="2" id="KW-1185">Reference proteome</keyword>
<evidence type="ECO:0000313" key="1">
    <source>
        <dbReference type="EMBL" id="ORY89915.1"/>
    </source>
</evidence>
<reference evidence="1 2" key="1">
    <citation type="submission" date="2016-07" db="EMBL/GenBank/DDBJ databases">
        <title>Pervasive Adenine N6-methylation of Active Genes in Fungi.</title>
        <authorList>
            <consortium name="DOE Joint Genome Institute"/>
            <person name="Mondo S.J."/>
            <person name="Dannebaum R.O."/>
            <person name="Kuo R.C."/>
            <person name="Labutti K."/>
            <person name="Haridas S."/>
            <person name="Kuo A."/>
            <person name="Salamov A."/>
            <person name="Ahrendt S.R."/>
            <person name="Lipzen A."/>
            <person name="Sullivan W."/>
            <person name="Andreopoulos W.B."/>
            <person name="Clum A."/>
            <person name="Lindquist E."/>
            <person name="Daum C."/>
            <person name="Ramamoorthy G.K."/>
            <person name="Gryganskyi A."/>
            <person name="Culley D."/>
            <person name="Magnuson J.K."/>
            <person name="James T.Y."/>
            <person name="O'Malley M.A."/>
            <person name="Stajich J.E."/>
            <person name="Spatafora J.W."/>
            <person name="Visel A."/>
            <person name="Grigoriev I.V."/>
        </authorList>
    </citation>
    <scope>NUCLEOTIDE SEQUENCE [LARGE SCALE GENOMIC DNA]</scope>
    <source>
        <strain evidence="1 2">NRRL 2496</strain>
    </source>
</reference>